<name>A0A5S9RA55_MYCVN</name>
<dbReference type="InterPro" id="IPR055579">
    <property type="entry name" value="DUF7155"/>
</dbReference>
<feature type="chain" id="PRO_5038590873" description="Secreted protein" evidence="1">
    <location>
        <begin position="30"/>
        <end position="103"/>
    </location>
</feature>
<evidence type="ECO:0000313" key="2">
    <source>
        <dbReference type="EMBL" id="CAA0134647.1"/>
    </source>
</evidence>
<dbReference type="AlphaFoldDB" id="A0A5S9RA55"/>
<keyword evidence="3" id="KW-1185">Reference proteome</keyword>
<evidence type="ECO:0008006" key="4">
    <source>
        <dbReference type="Google" id="ProtNLM"/>
    </source>
</evidence>
<dbReference type="EMBL" id="CACSIP010000056">
    <property type="protein sequence ID" value="CAA0134647.1"/>
    <property type="molecule type" value="Genomic_DNA"/>
</dbReference>
<keyword evidence="1" id="KW-0732">Signal</keyword>
<feature type="signal peptide" evidence="1">
    <location>
        <begin position="1"/>
        <end position="29"/>
    </location>
</feature>
<accession>A0A5S9RA55</accession>
<evidence type="ECO:0000256" key="1">
    <source>
        <dbReference type="SAM" id="SignalP"/>
    </source>
</evidence>
<sequence length="103" mass="10505">MLGQMIRTNSTRLIAGAFAAAAVTVPLYASLNSTDAAPQVTAQPACLAWFGNKEDGNCMGYSNGSPVVVGTPEIGLYGDGIGVGIPFETGPLLPGTTITRQFG</sequence>
<protein>
    <recommendedName>
        <fullName evidence="4">Secreted protein</fullName>
    </recommendedName>
</protein>
<organism evidence="2 3">
    <name type="scientific">Mycolicibacterium vanbaalenii</name>
    <name type="common">Mycobacterium vanbaalenii</name>
    <dbReference type="NCBI Taxonomy" id="110539"/>
    <lineage>
        <taxon>Bacteria</taxon>
        <taxon>Bacillati</taxon>
        <taxon>Actinomycetota</taxon>
        <taxon>Actinomycetes</taxon>
        <taxon>Mycobacteriales</taxon>
        <taxon>Mycobacteriaceae</taxon>
        <taxon>Mycolicibacterium</taxon>
    </lineage>
</organism>
<evidence type="ECO:0000313" key="3">
    <source>
        <dbReference type="Proteomes" id="UP000430146"/>
    </source>
</evidence>
<gene>
    <name evidence="2" type="ORF">AELLOGFF_01788</name>
</gene>
<dbReference type="Pfam" id="PF23710">
    <property type="entry name" value="DUF7155"/>
    <property type="match status" value="1"/>
</dbReference>
<reference evidence="2 3" key="1">
    <citation type="submission" date="2019-11" db="EMBL/GenBank/DDBJ databases">
        <authorList>
            <person name="Holert J."/>
        </authorList>
    </citation>
    <scope>NUCLEOTIDE SEQUENCE [LARGE SCALE GENOMIC DNA]</scope>
    <source>
        <strain evidence="2">BC8_1</strain>
    </source>
</reference>
<dbReference type="Proteomes" id="UP000430146">
    <property type="component" value="Unassembled WGS sequence"/>
</dbReference>
<proteinExistence type="predicted"/>